<dbReference type="EMBL" id="CP000501">
    <property type="protein sequence ID" value="ABN68055.2"/>
    <property type="molecule type" value="Genomic_DNA"/>
</dbReference>
<accession>A3LYX6</accession>
<feature type="region of interest" description="Disordered" evidence="1">
    <location>
        <begin position="1"/>
        <end position="43"/>
    </location>
</feature>
<reference evidence="2 3" key="1">
    <citation type="journal article" date="2007" name="Nat. Biotechnol.">
        <title>Genome sequence of the lignocellulose-bioconverting and xylose-fermenting yeast Pichia stipitis.</title>
        <authorList>
            <person name="Jeffries T.W."/>
            <person name="Grigoriev I.V."/>
            <person name="Grimwood J."/>
            <person name="Laplaza J.M."/>
            <person name="Aerts A."/>
            <person name="Salamov A."/>
            <person name="Schmutz J."/>
            <person name="Lindquist E."/>
            <person name="Dehal P."/>
            <person name="Shapiro H."/>
            <person name="Jin Y.S."/>
            <person name="Passoth V."/>
            <person name="Richardson P.M."/>
        </authorList>
    </citation>
    <scope>NUCLEOTIDE SEQUENCE [LARGE SCALE GENOMIC DNA]</scope>
    <source>
        <strain evidence="3">ATCC 58785 / CBS 6054 / NBRC 10063 / NRRL Y-11545</strain>
    </source>
</reference>
<gene>
    <name evidence="2" type="ORF">PICST_33338</name>
</gene>
<organism evidence="2 3">
    <name type="scientific">Scheffersomyces stipitis (strain ATCC 58785 / CBS 6054 / NBRC 10063 / NRRL Y-11545)</name>
    <name type="common">Yeast</name>
    <name type="synonym">Pichia stipitis</name>
    <dbReference type="NCBI Taxonomy" id="322104"/>
    <lineage>
        <taxon>Eukaryota</taxon>
        <taxon>Fungi</taxon>
        <taxon>Dikarya</taxon>
        <taxon>Ascomycota</taxon>
        <taxon>Saccharomycotina</taxon>
        <taxon>Pichiomycetes</taxon>
        <taxon>Debaryomycetaceae</taxon>
        <taxon>Scheffersomyces</taxon>
    </lineage>
</organism>
<keyword evidence="3" id="KW-1185">Reference proteome</keyword>
<dbReference type="eggNOG" id="ENOG502T53Z">
    <property type="taxonomic scope" value="Eukaryota"/>
</dbReference>
<dbReference type="KEGG" id="pic:PICST_33338"/>
<dbReference type="RefSeq" id="XP_001386084.2">
    <property type="nucleotide sequence ID" value="XM_001386047.1"/>
</dbReference>
<proteinExistence type="predicted"/>
<sequence length="304" mass="34462">MDLLQEYSSGASDSSSPEEDEEEVIGKQPRLQVPDPSTQPPLSVPELIIYSQNYSDTQMNRKSIFLYVPWKPTRDAVSKLNAATSKVLAAKNILLAEYKWTPIHQQRSNLGYHITLHPNIYGEEYKMKVLSDNIRNALITDVKYPKNSIGYDEERLERNNRLSKLLGKSKDDGPDQKSINLRFQPKLRVFQSPNSNKLFLSGLIEYSDEVQQFFTSVNEVIENSVDSLQLEKSPFYSLDHHHITFSTGSPNTVGQQYEELDALNQELESVDVGDIIGDVNVSISEIVMSQLGQSQQVDSFPFDI</sequence>
<dbReference type="InParanoid" id="A3LYX6"/>
<feature type="compositionally biased region" description="Low complexity" evidence="1">
    <location>
        <begin position="1"/>
        <end position="15"/>
    </location>
</feature>
<dbReference type="GeneID" id="4840521"/>
<dbReference type="HOGENOM" id="CLU_903480_0_0_1"/>
<dbReference type="AlphaFoldDB" id="A3LYX6"/>
<protein>
    <submittedName>
        <fullName evidence="2">Uncharacterized protein</fullName>
    </submittedName>
</protein>
<evidence type="ECO:0000313" key="2">
    <source>
        <dbReference type="EMBL" id="ABN68055.2"/>
    </source>
</evidence>
<dbReference type="Proteomes" id="UP000002258">
    <property type="component" value="Chromosome 7"/>
</dbReference>
<dbReference type="OrthoDB" id="4025120at2759"/>
<evidence type="ECO:0000313" key="3">
    <source>
        <dbReference type="Proteomes" id="UP000002258"/>
    </source>
</evidence>
<name>A3LYX6_PICST</name>
<evidence type="ECO:0000256" key="1">
    <source>
        <dbReference type="SAM" id="MobiDB-lite"/>
    </source>
</evidence>
<dbReference type="OMA" id="ETIYSHR"/>